<dbReference type="Gene3D" id="3.30.10.20">
    <property type="match status" value="1"/>
</dbReference>
<dbReference type="GO" id="GO:0009002">
    <property type="term" value="F:serine-type D-Ala-D-Ala carboxypeptidase activity"/>
    <property type="evidence" value="ECO:0007669"/>
    <property type="project" value="UniProtKB-EC"/>
</dbReference>
<comment type="similarity">
    <text evidence="3">Belongs to the transpeptidase family.</text>
</comment>
<comment type="catalytic activity">
    <reaction evidence="6">
        <text>Preferential cleavage: (Ac)2-L-Lys-D-Ala-|-D-Ala. Also transpeptidation of peptidyl-alanyl moieties that are N-acyl substituents of D-alanine.</text>
        <dbReference type="EC" id="3.4.16.4"/>
    </reaction>
</comment>
<dbReference type="CDD" id="cd06573">
    <property type="entry name" value="PASTA"/>
    <property type="match status" value="1"/>
</dbReference>
<proteinExistence type="inferred from homology"/>
<dbReference type="Proteomes" id="UP000183988">
    <property type="component" value="Unassembled WGS sequence"/>
</dbReference>
<dbReference type="Gene3D" id="3.40.710.10">
    <property type="entry name" value="DD-peptidase/beta-lactamase superfamily"/>
    <property type="match status" value="1"/>
</dbReference>
<evidence type="ECO:0000256" key="1">
    <source>
        <dbReference type="ARBA" id="ARBA00004370"/>
    </source>
</evidence>
<accession>A0A1M5C446</accession>
<dbReference type="InterPro" id="IPR005543">
    <property type="entry name" value="PASTA_dom"/>
</dbReference>
<dbReference type="GO" id="GO:0008658">
    <property type="term" value="F:penicillin binding"/>
    <property type="evidence" value="ECO:0007669"/>
    <property type="project" value="InterPro"/>
</dbReference>
<evidence type="ECO:0000256" key="6">
    <source>
        <dbReference type="ARBA" id="ARBA00034000"/>
    </source>
</evidence>
<dbReference type="InterPro" id="IPR001460">
    <property type="entry name" value="PCN-bd_Tpept"/>
</dbReference>
<feature type="domain" description="PASTA" evidence="7">
    <location>
        <begin position="582"/>
        <end position="640"/>
    </location>
</feature>
<dbReference type="Pfam" id="PF03793">
    <property type="entry name" value="PASTA"/>
    <property type="match status" value="1"/>
</dbReference>
<dbReference type="InterPro" id="IPR050515">
    <property type="entry name" value="Beta-lactam/transpept"/>
</dbReference>
<dbReference type="PROSITE" id="PS51178">
    <property type="entry name" value="PASTA"/>
    <property type="match status" value="1"/>
</dbReference>
<keyword evidence="5" id="KW-0472">Membrane</keyword>
<dbReference type="STRING" id="930117.SAMN05216225_100150"/>
<dbReference type="OrthoDB" id="9804124at2"/>
<dbReference type="NCBIfam" id="TIGR02214">
    <property type="entry name" value="spoVD_pbp"/>
    <property type="match status" value="1"/>
</dbReference>
<dbReference type="SMART" id="SM00740">
    <property type="entry name" value="PASTA"/>
    <property type="match status" value="1"/>
</dbReference>
<keyword evidence="9" id="KW-1185">Reference proteome</keyword>
<dbReference type="PANTHER" id="PTHR30627:SF1">
    <property type="entry name" value="PEPTIDOGLYCAN D,D-TRANSPEPTIDASE FTSI"/>
    <property type="match status" value="1"/>
</dbReference>
<evidence type="ECO:0000313" key="8">
    <source>
        <dbReference type="EMBL" id="SHF49416.1"/>
    </source>
</evidence>
<comment type="pathway">
    <text evidence="2">Cell wall biogenesis; peptidoglycan biosynthesis.</text>
</comment>
<dbReference type="InterPro" id="IPR036138">
    <property type="entry name" value="PBP_dimer_sf"/>
</dbReference>
<dbReference type="SUPFAM" id="SSF56519">
    <property type="entry name" value="Penicillin binding protein dimerisation domain"/>
    <property type="match status" value="1"/>
</dbReference>
<dbReference type="GO" id="GO:0071555">
    <property type="term" value="P:cell wall organization"/>
    <property type="evidence" value="ECO:0007669"/>
    <property type="project" value="TreeGrafter"/>
</dbReference>
<dbReference type="EMBL" id="FQVW01000001">
    <property type="protein sequence ID" value="SHF49416.1"/>
    <property type="molecule type" value="Genomic_DNA"/>
</dbReference>
<evidence type="ECO:0000313" key="9">
    <source>
        <dbReference type="Proteomes" id="UP000183988"/>
    </source>
</evidence>
<reference evidence="8 9" key="1">
    <citation type="submission" date="2016-11" db="EMBL/GenBank/DDBJ databases">
        <authorList>
            <person name="Jaros S."/>
            <person name="Januszkiewicz K."/>
            <person name="Wedrychowicz H."/>
        </authorList>
    </citation>
    <scope>NUCLEOTIDE SEQUENCE [LARGE SCALE GENOMIC DNA]</scope>
    <source>
        <strain evidence="8 9">IBRC-M 10683</strain>
    </source>
</reference>
<sequence>MKRVSTVTVRKRLVAVFLFGLLFFAIIDIRLGYVQFIIGDRLMGLADESWSRDIEFQPERGYILDANGDILAENVTAPSVVIVPRQIEDKEYTAEKLSEILKFDYDTAHEYVTRVASSVNLHPEGRKISEEQEKELRTLNLPGVYLAKDSKRHCPYGDDLSHVLGFAGIDNQGLMGLELYYDDMLSGEKGSLSYYSDAKGGRLEQLADVYSPPKDGLNLKTTIDSRVQTIMERELDLAVAKYNPDGALAIAVNPKTGGVLGMTSRPNFQPENYQEVDQDVYNRNLPIWSTYEPGSTFKIITLAASLEEAIVDLDEDEFDDDGDIEVGGAHLHCWKSGGHGHQTFLEVVQNSCNPGFVELGQELGEKKLFSYIKKFGFGTKTGIDLQGEGSGILFKPENIGPVELATTSFGQGVSVTPIQQVMAVSAAVNGGNLYQPYIASEWINPQTNEVVSKVEPSLKKRVISESTSKEVRRALENVVAKGTGSRAFVEGYRVGGKTGTAQKVGPNGGYLENNYIVSFIGFAPADDPQIVVYVAIDNPKDVQQFGGVVAAPIAGSIIGDSLRAMGVEERTGGLEKEYKWPDLPKVEVPDLVGLKKSDLMQYMTDLSIEVNGEGEYIIDQAPAPGTKVDSGSQIRIYLSKEKDSE</sequence>
<dbReference type="GO" id="GO:0005886">
    <property type="term" value="C:plasma membrane"/>
    <property type="evidence" value="ECO:0007669"/>
    <property type="project" value="TreeGrafter"/>
</dbReference>
<dbReference type="EC" id="3.4.16.4" evidence="4"/>
<evidence type="ECO:0000256" key="4">
    <source>
        <dbReference type="ARBA" id="ARBA00012448"/>
    </source>
</evidence>
<evidence type="ECO:0000256" key="2">
    <source>
        <dbReference type="ARBA" id="ARBA00004752"/>
    </source>
</evidence>
<dbReference type="InterPro" id="IPR011927">
    <property type="entry name" value="SpoVD_pbp"/>
</dbReference>
<comment type="subcellular location">
    <subcellularLocation>
        <location evidence="1">Membrane</location>
    </subcellularLocation>
</comment>
<dbReference type="InterPro" id="IPR005311">
    <property type="entry name" value="PBP_dimer"/>
</dbReference>
<dbReference type="PANTHER" id="PTHR30627">
    <property type="entry name" value="PEPTIDOGLYCAN D,D-TRANSPEPTIDASE"/>
    <property type="match status" value="1"/>
</dbReference>
<dbReference type="InterPro" id="IPR012338">
    <property type="entry name" value="Beta-lactam/transpept-like"/>
</dbReference>
<organism evidence="8 9">
    <name type="scientific">Ornithinibacillus halophilus</name>
    <dbReference type="NCBI Taxonomy" id="930117"/>
    <lineage>
        <taxon>Bacteria</taxon>
        <taxon>Bacillati</taxon>
        <taxon>Bacillota</taxon>
        <taxon>Bacilli</taxon>
        <taxon>Bacillales</taxon>
        <taxon>Bacillaceae</taxon>
        <taxon>Ornithinibacillus</taxon>
    </lineage>
</organism>
<gene>
    <name evidence="8" type="ORF">SAMN05216225_100150</name>
</gene>
<dbReference type="Pfam" id="PF03717">
    <property type="entry name" value="PBP_dimer"/>
    <property type="match status" value="1"/>
</dbReference>
<dbReference type="AlphaFoldDB" id="A0A1M5C446"/>
<dbReference type="SUPFAM" id="SSF56601">
    <property type="entry name" value="beta-lactamase/transpeptidase-like"/>
    <property type="match status" value="1"/>
</dbReference>
<evidence type="ECO:0000256" key="5">
    <source>
        <dbReference type="ARBA" id="ARBA00023136"/>
    </source>
</evidence>
<dbReference type="UniPathway" id="UPA00219"/>
<dbReference type="GO" id="GO:0009252">
    <property type="term" value="P:peptidoglycan biosynthetic process"/>
    <property type="evidence" value="ECO:0007669"/>
    <property type="project" value="UniProtKB-UniPathway"/>
</dbReference>
<dbReference type="RefSeq" id="WP_072886782.1">
    <property type="nucleotide sequence ID" value="NZ_FQVW01000001.1"/>
</dbReference>
<dbReference type="Gene3D" id="3.90.1310.10">
    <property type="entry name" value="Penicillin-binding protein 2a (Domain 2)"/>
    <property type="match status" value="1"/>
</dbReference>
<dbReference type="Gene3D" id="3.30.450.330">
    <property type="match status" value="1"/>
</dbReference>
<name>A0A1M5C446_9BACI</name>
<evidence type="ECO:0000259" key="7">
    <source>
        <dbReference type="PROSITE" id="PS51178"/>
    </source>
</evidence>
<dbReference type="Pfam" id="PF00905">
    <property type="entry name" value="Transpeptidase"/>
    <property type="match status" value="1"/>
</dbReference>
<protein>
    <recommendedName>
        <fullName evidence="4">serine-type D-Ala-D-Ala carboxypeptidase</fullName>
        <ecNumber evidence="4">3.4.16.4</ecNumber>
    </recommendedName>
</protein>
<dbReference type="SUPFAM" id="SSF54184">
    <property type="entry name" value="Penicillin-binding protein 2x (pbp-2x), c-terminal domain"/>
    <property type="match status" value="1"/>
</dbReference>
<evidence type="ECO:0000256" key="3">
    <source>
        <dbReference type="ARBA" id="ARBA00007171"/>
    </source>
</evidence>